<feature type="compositionally biased region" description="Basic and acidic residues" evidence="1">
    <location>
        <begin position="278"/>
        <end position="300"/>
    </location>
</feature>
<evidence type="ECO:0000313" key="3">
    <source>
        <dbReference type="EMBL" id="AWM35581.1"/>
    </source>
</evidence>
<dbReference type="EMBL" id="CP025958">
    <property type="protein sequence ID" value="AWM35581.1"/>
    <property type="molecule type" value="Genomic_DNA"/>
</dbReference>
<dbReference type="Gene3D" id="1.25.10.10">
    <property type="entry name" value="Leucine-rich Repeat Variant"/>
    <property type="match status" value="1"/>
</dbReference>
<dbReference type="KEGG" id="gog:C1280_00120"/>
<dbReference type="InterPro" id="IPR016024">
    <property type="entry name" value="ARM-type_fold"/>
</dbReference>
<protein>
    <recommendedName>
        <fullName evidence="5">HEAT repeat domain-containing protein</fullName>
    </recommendedName>
</protein>
<evidence type="ECO:0008006" key="5">
    <source>
        <dbReference type="Google" id="ProtNLM"/>
    </source>
</evidence>
<dbReference type="SUPFAM" id="SSF48371">
    <property type="entry name" value="ARM repeat"/>
    <property type="match status" value="1"/>
</dbReference>
<dbReference type="InterPro" id="IPR011989">
    <property type="entry name" value="ARM-like"/>
</dbReference>
<evidence type="ECO:0000256" key="1">
    <source>
        <dbReference type="SAM" id="MobiDB-lite"/>
    </source>
</evidence>
<organism evidence="3 4">
    <name type="scientific">Gemmata obscuriglobus</name>
    <dbReference type="NCBI Taxonomy" id="114"/>
    <lineage>
        <taxon>Bacteria</taxon>
        <taxon>Pseudomonadati</taxon>
        <taxon>Planctomycetota</taxon>
        <taxon>Planctomycetia</taxon>
        <taxon>Gemmatales</taxon>
        <taxon>Gemmataceae</taxon>
        <taxon>Gemmata</taxon>
    </lineage>
</organism>
<reference evidence="3 4" key="1">
    <citation type="submission" date="2018-01" db="EMBL/GenBank/DDBJ databases">
        <title>G. obscuriglobus.</title>
        <authorList>
            <person name="Franke J."/>
            <person name="Blomberg W."/>
            <person name="Selmecki A."/>
        </authorList>
    </citation>
    <scope>NUCLEOTIDE SEQUENCE [LARGE SCALE GENOMIC DNA]</scope>
    <source>
        <strain evidence="3 4">DSM 5831</strain>
    </source>
</reference>
<name>A0A2Z3GST6_9BACT</name>
<evidence type="ECO:0000313" key="4">
    <source>
        <dbReference type="Proteomes" id="UP000245802"/>
    </source>
</evidence>
<dbReference type="RefSeq" id="WP_010046905.1">
    <property type="nucleotide sequence ID" value="NZ_CP025958.1"/>
</dbReference>
<feature type="chain" id="PRO_5016339575" description="HEAT repeat domain-containing protein" evidence="2">
    <location>
        <begin position="26"/>
        <end position="629"/>
    </location>
</feature>
<feature type="signal peptide" evidence="2">
    <location>
        <begin position="1"/>
        <end position="25"/>
    </location>
</feature>
<proteinExistence type="predicted"/>
<evidence type="ECO:0000256" key="2">
    <source>
        <dbReference type="SAM" id="SignalP"/>
    </source>
</evidence>
<keyword evidence="2" id="KW-0732">Signal</keyword>
<feature type="region of interest" description="Disordered" evidence="1">
    <location>
        <begin position="278"/>
        <end position="323"/>
    </location>
</feature>
<keyword evidence="4" id="KW-1185">Reference proteome</keyword>
<accession>A0A2Z3GST6</accession>
<gene>
    <name evidence="3" type="ORF">C1280_00120</name>
</gene>
<dbReference type="AlphaFoldDB" id="A0A2Z3GST6"/>
<dbReference type="OrthoDB" id="231581at2"/>
<dbReference type="Proteomes" id="UP000245802">
    <property type="component" value="Chromosome"/>
</dbReference>
<sequence length="629" mass="66561">MIATAARLTVLFAGLLAVPGPTAHGATPREIDRAIQAGTAALKARYDKGGPAIGAQDTTLGAACLAGLALLEAGTPVNDPAVKSIANTVRTHAYTQNRTYYVALSLMFLDRFGDSNDVPLIQMLAVRLLVGQTAGGGWTYECCPSIPQTDVDWLKANLKANQLVAGAAGKPPKLHTDAERYGQALTAAKAQTNGAGMTDDNSNTQFAVIAMWMARKHGVPVDTALDLIEKRFIASQDGRTGNWAYSGGVAAAGMGVGSPSMYCAGLLGMATGVARREERRLKAEVPPPKKEPAKSDKLDDPFYNPPAPKEPAPKKAPARPADERDAVVQRAFAGLGLTIADQIRTGKGLLFASEGGGHGIGDLYFLWSLERVGVVYGQEKIGGFDWYDIGSTALVRSQNRDGTWTIGGSYGAEVNTPFAVLFLCRSNLARDLSSKVQKDPTSTEMRAGVQKPVDVVPTRTSTAVPAQTIDLPNPTGDEAITLASKILKASGSDWAKLLAETRDAKGTTQTRALVLAATHSAGDRKAAAREALTERLCRMNAATLRAMLKTDEPELRRSAALACAMKDDKDHIPDLIAAITDADDAVTRAAKAGLKSLTGKDFGPPAVPTAEQKTAAATAWREWYVKEKK</sequence>